<feature type="transmembrane region" description="Helical" evidence="1">
    <location>
        <begin position="33"/>
        <end position="52"/>
    </location>
</feature>
<evidence type="ECO:0000313" key="3">
    <source>
        <dbReference type="EMBL" id="NGM23537.1"/>
    </source>
</evidence>
<dbReference type="InterPro" id="IPR012422">
    <property type="entry name" value="Cyt_c_oxidase_su4_bac-aa3"/>
</dbReference>
<protein>
    <submittedName>
        <fullName evidence="3">Aa3-type cytochrome c oxidase subunit IV</fullName>
    </submittedName>
</protein>
<sequence>MADHAPATYEMVEVKAEDIMAERQSLYAGFMKATTWSIGLAVGVLVLLAIFVA</sequence>
<dbReference type="EMBL" id="JAAIKB010000016">
    <property type="protein sequence ID" value="NGM23537.1"/>
    <property type="molecule type" value="Genomic_DNA"/>
</dbReference>
<keyword evidence="1" id="KW-0472">Membrane</keyword>
<dbReference type="Proteomes" id="UP000475385">
    <property type="component" value="Unassembled WGS sequence"/>
</dbReference>
<keyword evidence="1" id="KW-1133">Transmembrane helix</keyword>
<name>A0A6M1LTP3_9PROT</name>
<organism evidence="3 4">
    <name type="scientific">Falsiroseomonas algicola</name>
    <dbReference type="NCBI Taxonomy" id="2716930"/>
    <lineage>
        <taxon>Bacteria</taxon>
        <taxon>Pseudomonadati</taxon>
        <taxon>Pseudomonadota</taxon>
        <taxon>Alphaproteobacteria</taxon>
        <taxon>Acetobacterales</taxon>
        <taxon>Roseomonadaceae</taxon>
        <taxon>Falsiroseomonas</taxon>
    </lineage>
</organism>
<dbReference type="RefSeq" id="WP_164697458.1">
    <property type="nucleotide sequence ID" value="NZ_JAAIKB010000016.1"/>
</dbReference>
<feature type="domain" description="Cytochrome c oxidase subunit IV bacterial aa3 type" evidence="2">
    <location>
        <begin position="22"/>
        <end position="51"/>
    </location>
</feature>
<dbReference type="InterPro" id="IPR036596">
    <property type="entry name" value="Cyt-C_aa3_sf"/>
</dbReference>
<evidence type="ECO:0000256" key="1">
    <source>
        <dbReference type="SAM" id="Phobius"/>
    </source>
</evidence>
<keyword evidence="1" id="KW-0812">Transmembrane</keyword>
<dbReference type="Pfam" id="PF07835">
    <property type="entry name" value="COX4_pro_2"/>
    <property type="match status" value="1"/>
</dbReference>
<proteinExistence type="predicted"/>
<gene>
    <name evidence="3" type="ORF">G3576_26225</name>
</gene>
<evidence type="ECO:0000259" key="2">
    <source>
        <dbReference type="Pfam" id="PF07835"/>
    </source>
</evidence>
<dbReference type="Gene3D" id="1.20.5.160">
    <property type="entry name" value="Bacterial aa3 type cytochrome c oxidase subunit IV"/>
    <property type="match status" value="1"/>
</dbReference>
<dbReference type="AlphaFoldDB" id="A0A6M1LTP3"/>
<accession>A0A6M1LTP3</accession>
<keyword evidence="4" id="KW-1185">Reference proteome</keyword>
<evidence type="ECO:0000313" key="4">
    <source>
        <dbReference type="Proteomes" id="UP000475385"/>
    </source>
</evidence>
<reference evidence="3 4" key="1">
    <citation type="submission" date="2020-03" db="EMBL/GenBank/DDBJ databases">
        <title>Roseomonas stagni sp. nov., isolated from pond water in Japan.</title>
        <authorList>
            <person name="Furuhata K."/>
            <person name="Miyamoto H."/>
            <person name="Goto K."/>
        </authorList>
    </citation>
    <scope>NUCLEOTIDE SEQUENCE [LARGE SCALE GENOMIC DNA]</scope>
    <source>
        <strain evidence="3 4">PeD5</strain>
    </source>
</reference>
<comment type="caution">
    <text evidence="3">The sequence shown here is derived from an EMBL/GenBank/DDBJ whole genome shotgun (WGS) entry which is preliminary data.</text>
</comment>